<dbReference type="Proteomes" id="UP001529180">
    <property type="component" value="Unassembled WGS sequence"/>
</dbReference>
<accession>A0ABT6GHM8</accession>
<feature type="compositionally biased region" description="Gly residues" evidence="1">
    <location>
        <begin position="57"/>
        <end position="69"/>
    </location>
</feature>
<feature type="compositionally biased region" description="Gly residues" evidence="1">
    <location>
        <begin position="1"/>
        <end position="23"/>
    </location>
</feature>
<gene>
    <name evidence="2" type="ORF">P7680_21515</name>
</gene>
<dbReference type="EMBL" id="JARSBO010000014">
    <property type="protein sequence ID" value="MDG4721597.1"/>
    <property type="molecule type" value="Genomic_DNA"/>
</dbReference>
<feature type="region of interest" description="Disordered" evidence="1">
    <location>
        <begin position="272"/>
        <end position="294"/>
    </location>
</feature>
<sequence length="313" mass="31081">MAGGSFGTGVGHSRGDSSYGGRGDNTPGSGDRGGNSSDRNDPRQGRGYGTDYSKQPGYGGSSNTGGGNSGNNQAPAPQAAPSRSLGSLRAELDRRDRAAVAALGGLTGGVNQASLAFNDDEEGINSIGEALDRFGAWAKDQVGLNNPRGFLGSNVASLGAGILGGMVAGPLGMSIGATATKVAADPKPSRNMIGYAANALGGMPGVGGLVASGVSLLDDNVVDLDKVNPSQLGGIAGATASAAASTPGLTSFPGGRQGGDNPVLRQTANTALSASRTGGNQTAKPKPNPNTIRRTFSPLNISYARLRGIEDLL</sequence>
<feature type="compositionally biased region" description="Low complexity" evidence="1">
    <location>
        <begin position="70"/>
        <end position="81"/>
    </location>
</feature>
<reference evidence="2 3" key="1">
    <citation type="submission" date="2023-03" db="EMBL/GenBank/DDBJ databases">
        <title>Strain FZY0004 represents a novel species in the genus Thalassospira isolated from seawater.</title>
        <authorList>
            <person name="Fu Z.-Y."/>
        </authorList>
    </citation>
    <scope>NUCLEOTIDE SEQUENCE [LARGE SCALE GENOMIC DNA]</scope>
    <source>
        <strain evidence="2 3">FZY0004</strain>
    </source>
</reference>
<keyword evidence="3" id="KW-1185">Reference proteome</keyword>
<evidence type="ECO:0000313" key="3">
    <source>
        <dbReference type="Proteomes" id="UP001529180"/>
    </source>
</evidence>
<evidence type="ECO:0000256" key="1">
    <source>
        <dbReference type="SAM" id="MobiDB-lite"/>
    </source>
</evidence>
<organism evidence="2 3">
    <name type="scientific">Thalassospira aquimaris</name>
    <dbReference type="NCBI Taxonomy" id="3037796"/>
    <lineage>
        <taxon>Bacteria</taxon>
        <taxon>Pseudomonadati</taxon>
        <taxon>Pseudomonadota</taxon>
        <taxon>Alphaproteobacteria</taxon>
        <taxon>Rhodospirillales</taxon>
        <taxon>Thalassospiraceae</taxon>
        <taxon>Thalassospira</taxon>
    </lineage>
</organism>
<comment type="caution">
    <text evidence="2">The sequence shown here is derived from an EMBL/GenBank/DDBJ whole genome shotgun (WGS) entry which is preliminary data.</text>
</comment>
<dbReference type="RefSeq" id="WP_278007046.1">
    <property type="nucleotide sequence ID" value="NZ_JARSBO010000014.1"/>
</dbReference>
<feature type="region of interest" description="Disordered" evidence="1">
    <location>
        <begin position="1"/>
        <end position="84"/>
    </location>
</feature>
<name>A0ABT6GHM8_9PROT</name>
<evidence type="ECO:0000313" key="2">
    <source>
        <dbReference type="EMBL" id="MDG4721597.1"/>
    </source>
</evidence>
<proteinExistence type="predicted"/>
<protein>
    <submittedName>
        <fullName evidence="2">Uncharacterized protein</fullName>
    </submittedName>
</protein>